<proteinExistence type="predicted"/>
<keyword evidence="1" id="KW-1133">Transmembrane helix</keyword>
<sequence length="247" mass="26126">MAMMLTPILKGFGYEFNAVSIWATKYNRLLSSALIMVGVVTIVCGYSHDEYAFGNYKNLLRRPGNPADDFLLLDGAGAVLINMGVNIIVATAVILAIGGDINGPTIGGILTIAGFSVKGKHVRNMIPVMLGIIISGVLRGDGAVVTPAAQLALLFGTTLAPVSGTYGFFAGVVAGFIHSCVVLYAGAGYSGVNLYNNGFAGGLVAIVMYSVLSEFFKPREYSEPSESMKPKPMAKPDLDLNDLYFHE</sequence>
<feature type="transmembrane region" description="Helical" evidence="1">
    <location>
        <begin position="194"/>
        <end position="212"/>
    </location>
</feature>
<evidence type="ECO:0008006" key="3">
    <source>
        <dbReference type="Google" id="ProtNLM"/>
    </source>
</evidence>
<dbReference type="Pfam" id="PF07613">
    <property type="entry name" value="DUF1576"/>
    <property type="match status" value="1"/>
</dbReference>
<dbReference type="InterPro" id="IPR011470">
    <property type="entry name" value="DUF1576"/>
</dbReference>
<protein>
    <recommendedName>
        <fullName evidence="3">DUF1576 domain-containing protein</fullName>
    </recommendedName>
</protein>
<organism evidence="2">
    <name type="scientific">bioreactor metagenome</name>
    <dbReference type="NCBI Taxonomy" id="1076179"/>
    <lineage>
        <taxon>unclassified sequences</taxon>
        <taxon>metagenomes</taxon>
        <taxon>ecological metagenomes</taxon>
    </lineage>
</organism>
<feature type="transmembrane region" description="Helical" evidence="1">
    <location>
        <begin position="29"/>
        <end position="49"/>
    </location>
</feature>
<name>A0A645B9Y0_9ZZZZ</name>
<keyword evidence="1" id="KW-0472">Membrane</keyword>
<reference evidence="2" key="1">
    <citation type="submission" date="2019-08" db="EMBL/GenBank/DDBJ databases">
        <authorList>
            <person name="Kucharzyk K."/>
            <person name="Murdoch R.W."/>
            <person name="Higgins S."/>
            <person name="Loffler F."/>
        </authorList>
    </citation>
    <scope>NUCLEOTIDE SEQUENCE</scope>
</reference>
<evidence type="ECO:0000256" key="1">
    <source>
        <dbReference type="SAM" id="Phobius"/>
    </source>
</evidence>
<evidence type="ECO:0000313" key="2">
    <source>
        <dbReference type="EMBL" id="MPM62290.1"/>
    </source>
</evidence>
<feature type="transmembrane region" description="Helical" evidence="1">
    <location>
        <begin position="129"/>
        <end position="154"/>
    </location>
</feature>
<gene>
    <name evidence="2" type="ORF">SDC9_109156</name>
</gene>
<keyword evidence="1" id="KW-0812">Transmembrane</keyword>
<feature type="transmembrane region" description="Helical" evidence="1">
    <location>
        <begin position="70"/>
        <end position="95"/>
    </location>
</feature>
<dbReference type="EMBL" id="VSSQ01018791">
    <property type="protein sequence ID" value="MPM62290.1"/>
    <property type="molecule type" value="Genomic_DNA"/>
</dbReference>
<dbReference type="AlphaFoldDB" id="A0A645B9Y0"/>
<comment type="caution">
    <text evidence="2">The sequence shown here is derived from an EMBL/GenBank/DDBJ whole genome shotgun (WGS) entry which is preliminary data.</text>
</comment>
<feature type="transmembrane region" description="Helical" evidence="1">
    <location>
        <begin position="166"/>
        <end position="187"/>
    </location>
</feature>
<accession>A0A645B9Y0</accession>